<evidence type="ECO:0000256" key="1">
    <source>
        <dbReference type="ARBA" id="ARBA00009861"/>
    </source>
</evidence>
<name>A0A5J9T1P8_9POAL</name>
<dbReference type="Pfam" id="PF02458">
    <property type="entry name" value="Transferase"/>
    <property type="match status" value="1"/>
</dbReference>
<dbReference type="SUPFAM" id="SSF52777">
    <property type="entry name" value="CoA-dependent acyltransferases"/>
    <property type="match status" value="1"/>
</dbReference>
<comment type="caution">
    <text evidence="3">The sequence shown here is derived from an EMBL/GenBank/DDBJ whole genome shotgun (WGS) entry which is preliminary data.</text>
</comment>
<dbReference type="PANTHER" id="PTHR31147">
    <property type="entry name" value="ACYL TRANSFERASE 4"/>
    <property type="match status" value="1"/>
</dbReference>
<dbReference type="InterPro" id="IPR023213">
    <property type="entry name" value="CAT-like_dom_sf"/>
</dbReference>
<evidence type="ECO:0000313" key="3">
    <source>
        <dbReference type="EMBL" id="TVU05127.1"/>
    </source>
</evidence>
<evidence type="ECO:0000256" key="2">
    <source>
        <dbReference type="ARBA" id="ARBA00022679"/>
    </source>
</evidence>
<reference evidence="3 4" key="1">
    <citation type="journal article" date="2019" name="Sci. Rep.">
        <title>A high-quality genome of Eragrostis curvula grass provides insights into Poaceae evolution and supports new strategies to enhance forage quality.</title>
        <authorList>
            <person name="Carballo J."/>
            <person name="Santos B.A.C.M."/>
            <person name="Zappacosta D."/>
            <person name="Garbus I."/>
            <person name="Selva J.P."/>
            <person name="Gallo C.A."/>
            <person name="Diaz A."/>
            <person name="Albertini E."/>
            <person name="Caccamo M."/>
            <person name="Echenique V."/>
        </authorList>
    </citation>
    <scope>NUCLEOTIDE SEQUENCE [LARGE SCALE GENOMIC DNA]</scope>
    <source>
        <strain evidence="4">cv. Victoria</strain>
        <tissue evidence="3">Leaf</tissue>
    </source>
</reference>
<dbReference type="PANTHER" id="PTHR31147:SF66">
    <property type="entry name" value="OS05G0315700 PROTEIN"/>
    <property type="match status" value="1"/>
</dbReference>
<comment type="similarity">
    <text evidence="1">Belongs to the plant acyltransferase family.</text>
</comment>
<dbReference type="InterPro" id="IPR050898">
    <property type="entry name" value="Plant_acyltransferase"/>
</dbReference>
<protein>
    <submittedName>
        <fullName evidence="3">Uncharacterized protein</fullName>
    </submittedName>
</protein>
<gene>
    <name evidence="3" type="ORF">EJB05_48278</name>
</gene>
<dbReference type="Gene3D" id="3.30.559.10">
    <property type="entry name" value="Chloramphenicol acetyltransferase-like domain"/>
    <property type="match status" value="2"/>
</dbReference>
<feature type="non-terminal residue" evidence="3">
    <location>
        <position position="1"/>
    </location>
</feature>
<organism evidence="3 4">
    <name type="scientific">Eragrostis curvula</name>
    <name type="common">weeping love grass</name>
    <dbReference type="NCBI Taxonomy" id="38414"/>
    <lineage>
        <taxon>Eukaryota</taxon>
        <taxon>Viridiplantae</taxon>
        <taxon>Streptophyta</taxon>
        <taxon>Embryophyta</taxon>
        <taxon>Tracheophyta</taxon>
        <taxon>Spermatophyta</taxon>
        <taxon>Magnoliopsida</taxon>
        <taxon>Liliopsida</taxon>
        <taxon>Poales</taxon>
        <taxon>Poaceae</taxon>
        <taxon>PACMAD clade</taxon>
        <taxon>Chloridoideae</taxon>
        <taxon>Eragrostideae</taxon>
        <taxon>Eragrostidinae</taxon>
        <taxon>Eragrostis</taxon>
    </lineage>
</organism>
<accession>A0A5J9T1P8</accession>
<proteinExistence type="inferred from homology"/>
<evidence type="ECO:0000313" key="4">
    <source>
        <dbReference type="Proteomes" id="UP000324897"/>
    </source>
</evidence>
<dbReference type="Gramene" id="TVU05127">
    <property type="protein sequence ID" value="TVU05127"/>
    <property type="gene ID" value="EJB05_48278"/>
</dbReference>
<keyword evidence="4" id="KW-1185">Reference proteome</keyword>
<dbReference type="EMBL" id="RWGY01000051">
    <property type="protein sequence ID" value="TVU05127.1"/>
    <property type="molecule type" value="Genomic_DNA"/>
</dbReference>
<dbReference type="GO" id="GO:0016747">
    <property type="term" value="F:acyltransferase activity, transferring groups other than amino-acyl groups"/>
    <property type="evidence" value="ECO:0007669"/>
    <property type="project" value="UniProtKB-ARBA"/>
</dbReference>
<keyword evidence="2" id="KW-0808">Transferase</keyword>
<dbReference type="OrthoDB" id="1483986at2759"/>
<sequence>MAALTSAALKFTVRRQPAVLVAPAAPTPRELKRLSDIDDHDGLRFQVPAILLYRRNTCMDGRDPAQVIRDAIAKALVHYYPLAGRLRELEGRQLAVDCTGEGLLFIEADADVCLEQFGDALHPPFPCFEELLFDVPGSSAILDSPLILIQVTRLACGGFVLAVRLNHTVADGQGMAQFLGAVADLARGAAAPTVHPVWGRELLAARNPPRPSSFAHREYDEDAIVPVPLNGIVLELAQRSFFFGAREVAAIRAQLSPHLRNCATTFELIAASLWKCRTMAVAPDDADEETRIIFAASAVRGGNYKAGLRLPDGYYGNTIVALIAISTAGELCASPVGHAVELVRKAKDEQGMNAAEYARSVADLMVLRGRPQFALGRHGFMLSDLTKLGFGDLDYGWGRPVYAPAAKAVDVLSFLGPWTNAQGVDGVVVPMCLPGPAMDRFVEEMAKLAGAPARSCLPVHAAVPHIVHCAA</sequence>
<dbReference type="Proteomes" id="UP000324897">
    <property type="component" value="Unassembled WGS sequence"/>
</dbReference>
<dbReference type="AlphaFoldDB" id="A0A5J9T1P8"/>